<accession>A0ABC8EBY9</accession>
<protein>
    <submittedName>
        <fullName evidence="1">Uncharacterized protein</fullName>
    </submittedName>
</protein>
<reference evidence="1 2" key="1">
    <citation type="submission" date="2022-09" db="EMBL/GenBank/DDBJ databases">
        <title>complete genome sequences of Clostridium tetani str. KHSU-234311-028 isolated from soil.</title>
        <authorList>
            <person name="Sekizuka T."/>
            <person name="Shitada C."/>
            <person name="Takahashi M."/>
            <person name="Kuroda M."/>
        </authorList>
    </citation>
    <scope>NUCLEOTIDE SEQUENCE [LARGE SCALE GENOMIC DNA]</scope>
    <source>
        <strain evidence="1 2">KHSU-234311-028</strain>
    </source>
</reference>
<dbReference type="Proteomes" id="UP001321763">
    <property type="component" value="Chromosome"/>
</dbReference>
<name>A0ABC8EBY9_CLOTA</name>
<proteinExistence type="predicted"/>
<dbReference type="AlphaFoldDB" id="A0ABC8EBY9"/>
<dbReference type="EMBL" id="AP026818">
    <property type="protein sequence ID" value="BDR80681.1"/>
    <property type="molecule type" value="Genomic_DNA"/>
</dbReference>
<sequence length="47" mass="5333">MKKQNDNPNYRELYGEFECPGCGRSAENDDNIYDAGNGYCQDCAPEH</sequence>
<evidence type="ECO:0000313" key="1">
    <source>
        <dbReference type="EMBL" id="BDR80681.1"/>
    </source>
</evidence>
<organism evidence="1 2">
    <name type="scientific">Clostridium tetani</name>
    <dbReference type="NCBI Taxonomy" id="1513"/>
    <lineage>
        <taxon>Bacteria</taxon>
        <taxon>Bacillati</taxon>
        <taxon>Bacillota</taxon>
        <taxon>Clostridia</taxon>
        <taxon>Eubacteriales</taxon>
        <taxon>Clostridiaceae</taxon>
        <taxon>Clostridium</taxon>
    </lineage>
</organism>
<evidence type="ECO:0000313" key="2">
    <source>
        <dbReference type="Proteomes" id="UP001321763"/>
    </source>
</evidence>
<dbReference type="RefSeq" id="WP_317724855.1">
    <property type="nucleotide sequence ID" value="NZ_AP026818.1"/>
</dbReference>
<gene>
    <name evidence="1" type="ORF">K234311028_09270</name>
</gene>